<dbReference type="HOGENOM" id="CLU_039613_37_0_6"/>
<dbReference type="PANTHER" id="PTHR30537">
    <property type="entry name" value="HTH-TYPE TRANSCRIPTIONAL REGULATOR"/>
    <property type="match status" value="1"/>
</dbReference>
<dbReference type="EMBL" id="AFOY02000014">
    <property type="protein sequence ID" value="EXF94224.1"/>
    <property type="molecule type" value="Genomic_DNA"/>
</dbReference>
<dbReference type="Pfam" id="PF00126">
    <property type="entry name" value="HTH_1"/>
    <property type="match status" value="1"/>
</dbReference>
<dbReference type="eggNOG" id="COG0583">
    <property type="taxonomic scope" value="Bacteria"/>
</dbReference>
<dbReference type="SUPFAM" id="SSF46785">
    <property type="entry name" value="Winged helix' DNA-binding domain"/>
    <property type="match status" value="1"/>
</dbReference>
<evidence type="ECO:0000313" key="7">
    <source>
        <dbReference type="Proteomes" id="UP000022611"/>
    </source>
</evidence>
<dbReference type="PROSITE" id="PS50931">
    <property type="entry name" value="HTH_LYSR"/>
    <property type="match status" value="1"/>
</dbReference>
<comment type="similarity">
    <text evidence="1">Belongs to the LysR transcriptional regulatory family.</text>
</comment>
<protein>
    <submittedName>
        <fullName evidence="6">Transcriptional regulator</fullName>
    </submittedName>
</protein>
<evidence type="ECO:0000313" key="6">
    <source>
        <dbReference type="EMBL" id="EXF94224.1"/>
    </source>
</evidence>
<keyword evidence="4" id="KW-0804">Transcription</keyword>
<gene>
    <name evidence="6" type="ORF">HK44_002455</name>
</gene>
<accession>A0A010RZU6</accession>
<sequence>MFNLPPRLDAKLNSSQFSNLFTFQVAARHLSFTKAADELCLTASAVSHRIARLEAELSIQLFKRLTRRVQLTEAGERIFEILQRTLGDLSEVLAQPVDADLAGPLTLYAHPSIAHAWLVPRLAEFGARFPGVTLDLRVGNDSIDFRSRKIDLALYYGNGEFHGLISHRLMQERVAPVCSPEYANRYRLFDSVQHLEHCTLLHDSLAWDHAAFDSEWTMWIRYHGAGVPMPKRGVTFDRSDLCVTAAINHAGLAIGREQLISGPIQQGKLVLPFGGFARRGDYDYYIVHPALEPLPRRVSAFIEWLHECAAQTPEA</sequence>
<dbReference type="RefSeq" id="WP_019693247.1">
    <property type="nucleotide sequence ID" value="NZ_AFOY02000014.1"/>
</dbReference>
<evidence type="ECO:0000259" key="5">
    <source>
        <dbReference type="PROSITE" id="PS50931"/>
    </source>
</evidence>
<dbReference type="InterPro" id="IPR000847">
    <property type="entry name" value="LysR_HTH_N"/>
</dbReference>
<dbReference type="Pfam" id="PF03466">
    <property type="entry name" value="LysR_substrate"/>
    <property type="match status" value="1"/>
</dbReference>
<dbReference type="CDD" id="cd08432">
    <property type="entry name" value="PBP2_GcdR_TrpI_HvrB_AmpR_like"/>
    <property type="match status" value="1"/>
</dbReference>
<dbReference type="PANTHER" id="PTHR30537:SF32">
    <property type="entry name" value="HTH-TYPE TRANSCRIPTIONAL REGULATOR DSDC"/>
    <property type="match status" value="1"/>
</dbReference>
<dbReference type="Gene3D" id="3.40.190.10">
    <property type="entry name" value="Periplasmic binding protein-like II"/>
    <property type="match status" value="2"/>
</dbReference>
<evidence type="ECO:0000256" key="4">
    <source>
        <dbReference type="ARBA" id="ARBA00023163"/>
    </source>
</evidence>
<dbReference type="SUPFAM" id="SSF53850">
    <property type="entry name" value="Periplasmic binding protein-like II"/>
    <property type="match status" value="1"/>
</dbReference>
<evidence type="ECO:0000256" key="1">
    <source>
        <dbReference type="ARBA" id="ARBA00009437"/>
    </source>
</evidence>
<dbReference type="PATRIC" id="fig|1042209.11.peg.2838"/>
<dbReference type="NCBIfam" id="NF007491">
    <property type="entry name" value="PRK10086.1"/>
    <property type="match status" value="1"/>
</dbReference>
<comment type="caution">
    <text evidence="6">The sequence shown here is derived from an EMBL/GenBank/DDBJ whole genome shotgun (WGS) entry which is preliminary data.</text>
</comment>
<dbReference type="AlphaFoldDB" id="A0A010RZU6"/>
<dbReference type="GO" id="GO:0043565">
    <property type="term" value="F:sequence-specific DNA binding"/>
    <property type="evidence" value="ECO:0007669"/>
    <property type="project" value="TreeGrafter"/>
</dbReference>
<dbReference type="Proteomes" id="UP000022611">
    <property type="component" value="Unassembled WGS sequence"/>
</dbReference>
<evidence type="ECO:0000256" key="3">
    <source>
        <dbReference type="ARBA" id="ARBA00023125"/>
    </source>
</evidence>
<dbReference type="PRINTS" id="PR00039">
    <property type="entry name" value="HTHLYSR"/>
</dbReference>
<feature type="domain" description="HTH lysR-type" evidence="5">
    <location>
        <begin position="22"/>
        <end position="72"/>
    </location>
</feature>
<dbReference type="Gene3D" id="1.10.10.10">
    <property type="entry name" value="Winged helix-like DNA-binding domain superfamily/Winged helix DNA-binding domain"/>
    <property type="match status" value="1"/>
</dbReference>
<evidence type="ECO:0000256" key="2">
    <source>
        <dbReference type="ARBA" id="ARBA00023015"/>
    </source>
</evidence>
<proteinExistence type="inferred from homology"/>
<dbReference type="GO" id="GO:0006351">
    <property type="term" value="P:DNA-templated transcription"/>
    <property type="evidence" value="ECO:0007669"/>
    <property type="project" value="TreeGrafter"/>
</dbReference>
<dbReference type="OrthoDB" id="5526340at2"/>
<dbReference type="FunFam" id="1.10.10.10:FF:000001">
    <property type="entry name" value="LysR family transcriptional regulator"/>
    <property type="match status" value="1"/>
</dbReference>
<dbReference type="InterPro" id="IPR036388">
    <property type="entry name" value="WH-like_DNA-bd_sf"/>
</dbReference>
<keyword evidence="2" id="KW-0805">Transcription regulation</keyword>
<organism evidence="6 7">
    <name type="scientific">Pseudomonas fluorescens HK44</name>
    <dbReference type="NCBI Taxonomy" id="1042209"/>
    <lineage>
        <taxon>Bacteria</taxon>
        <taxon>Pseudomonadati</taxon>
        <taxon>Pseudomonadota</taxon>
        <taxon>Gammaproteobacteria</taxon>
        <taxon>Pseudomonadales</taxon>
        <taxon>Pseudomonadaceae</taxon>
        <taxon>Pseudomonas</taxon>
    </lineage>
</organism>
<name>A0A010RZU6_PSEFL</name>
<dbReference type="InterPro" id="IPR036390">
    <property type="entry name" value="WH_DNA-bd_sf"/>
</dbReference>
<keyword evidence="3" id="KW-0238">DNA-binding</keyword>
<dbReference type="GO" id="GO:0003700">
    <property type="term" value="F:DNA-binding transcription factor activity"/>
    <property type="evidence" value="ECO:0007669"/>
    <property type="project" value="InterPro"/>
</dbReference>
<reference evidence="6 7" key="1">
    <citation type="journal article" date="2011" name="J. Bacteriol.">
        <title>Draft genome sequence of the polycyclic aromatic hydrocarbon-degrading, genetically engineered bioluminescent bioreporter Pseudomonas fluorescens HK44.</title>
        <authorList>
            <person name="Chauhan A."/>
            <person name="Layton A.C."/>
            <person name="Williams D.E."/>
            <person name="Smartt A.E."/>
            <person name="Ripp S."/>
            <person name="Karpinets T.V."/>
            <person name="Brown S.D."/>
            <person name="Sayler G.S."/>
        </authorList>
    </citation>
    <scope>NUCLEOTIDE SEQUENCE [LARGE SCALE GENOMIC DNA]</scope>
    <source>
        <strain evidence="6 7">HK44</strain>
    </source>
</reference>
<dbReference type="InterPro" id="IPR058163">
    <property type="entry name" value="LysR-type_TF_proteobact-type"/>
</dbReference>
<dbReference type="InterPro" id="IPR005119">
    <property type="entry name" value="LysR_subst-bd"/>
</dbReference>